<dbReference type="InterPro" id="IPR057611">
    <property type="entry name" value="PIEZO_dom"/>
</dbReference>
<evidence type="ECO:0000256" key="2">
    <source>
        <dbReference type="ARBA" id="ARBA00007821"/>
    </source>
</evidence>
<feature type="transmembrane region" description="Helical" evidence="8">
    <location>
        <begin position="488"/>
        <end position="513"/>
    </location>
</feature>
<proteinExistence type="inferred from homology"/>
<dbReference type="PANTHER" id="PTHR13167">
    <property type="entry name" value="PIEZO-TYPE MECHANOSENSITIVE ION CHANNEL COMPONENT"/>
    <property type="match status" value="1"/>
</dbReference>
<feature type="transmembrane region" description="Helical" evidence="8">
    <location>
        <begin position="1334"/>
        <end position="1351"/>
    </location>
</feature>
<feature type="transmembrane region" description="Helical" evidence="8">
    <location>
        <begin position="174"/>
        <end position="191"/>
    </location>
</feature>
<feature type="transmembrane region" description="Helical" evidence="8">
    <location>
        <begin position="810"/>
        <end position="839"/>
    </location>
</feature>
<feature type="region of interest" description="Disordered" evidence="7">
    <location>
        <begin position="979"/>
        <end position="1002"/>
    </location>
</feature>
<dbReference type="Pfam" id="PF25288">
    <property type="entry name" value="PIEZO"/>
    <property type="match status" value="1"/>
</dbReference>
<dbReference type="GO" id="GO:0071260">
    <property type="term" value="P:cellular response to mechanical stimulus"/>
    <property type="evidence" value="ECO:0007669"/>
    <property type="project" value="TreeGrafter"/>
</dbReference>
<feature type="domain" description="Piezo transmembrane helical unit" evidence="10">
    <location>
        <begin position="1648"/>
        <end position="1720"/>
    </location>
</feature>
<comment type="caution">
    <text evidence="13">The sequence shown here is derived from an EMBL/GenBank/DDBJ whole genome shotgun (WGS) entry which is preliminary data.</text>
</comment>
<feature type="transmembrane region" description="Helical" evidence="8">
    <location>
        <begin position="340"/>
        <end position="363"/>
    </location>
</feature>
<dbReference type="Pfam" id="PF23188">
    <property type="entry name" value="THU_Piezo1"/>
    <property type="match status" value="1"/>
</dbReference>
<feature type="transmembrane region" description="Helical" evidence="8">
    <location>
        <begin position="659"/>
        <end position="680"/>
    </location>
</feature>
<evidence type="ECO:0000313" key="14">
    <source>
        <dbReference type="Proteomes" id="UP000479710"/>
    </source>
</evidence>
<comment type="similarity">
    <text evidence="2">Belongs to the PIEZO (TC 1.A.75) family.</text>
</comment>
<evidence type="ECO:0000259" key="10">
    <source>
        <dbReference type="Pfam" id="PF23188"/>
    </source>
</evidence>
<dbReference type="Pfam" id="PF24874">
    <property type="entry name" value="Piezo_THU9_anchor"/>
    <property type="match status" value="1"/>
</dbReference>
<dbReference type="GO" id="GO:0005261">
    <property type="term" value="F:monoatomic cation channel activity"/>
    <property type="evidence" value="ECO:0007669"/>
    <property type="project" value="TreeGrafter"/>
</dbReference>
<feature type="compositionally biased region" description="Polar residues" evidence="7">
    <location>
        <begin position="1442"/>
        <end position="1452"/>
    </location>
</feature>
<feature type="coiled-coil region" evidence="6">
    <location>
        <begin position="1372"/>
        <end position="1409"/>
    </location>
</feature>
<keyword evidence="3 8" id="KW-0812">Transmembrane</keyword>
<feature type="transmembrane region" description="Helical" evidence="8">
    <location>
        <begin position="1066"/>
        <end position="1095"/>
    </location>
</feature>
<feature type="transmembrane region" description="Helical" evidence="8">
    <location>
        <begin position="1101"/>
        <end position="1120"/>
    </location>
</feature>
<feature type="transmembrane region" description="Helical" evidence="8">
    <location>
        <begin position="686"/>
        <end position="703"/>
    </location>
</feature>
<keyword evidence="4 8" id="KW-1133">Transmembrane helix</keyword>
<keyword evidence="6" id="KW-0175">Coiled coil</keyword>
<feature type="transmembrane region" description="Helical" evidence="8">
    <location>
        <begin position="23"/>
        <end position="44"/>
    </location>
</feature>
<dbReference type="Proteomes" id="UP000479710">
    <property type="component" value="Unassembled WGS sequence"/>
</dbReference>
<evidence type="ECO:0000256" key="3">
    <source>
        <dbReference type="ARBA" id="ARBA00022692"/>
    </source>
</evidence>
<evidence type="ECO:0000256" key="1">
    <source>
        <dbReference type="ARBA" id="ARBA00004141"/>
    </source>
</evidence>
<feature type="transmembrane region" description="Helical" evidence="8">
    <location>
        <begin position="1961"/>
        <end position="1983"/>
    </location>
</feature>
<evidence type="ECO:0000259" key="12">
    <source>
        <dbReference type="Pfam" id="PF25288"/>
    </source>
</evidence>
<feature type="transmembrane region" description="Helical" evidence="8">
    <location>
        <begin position="2003"/>
        <end position="2023"/>
    </location>
</feature>
<dbReference type="GO" id="GO:0042391">
    <property type="term" value="P:regulation of membrane potential"/>
    <property type="evidence" value="ECO:0007669"/>
    <property type="project" value="TreeGrafter"/>
</dbReference>
<evidence type="ECO:0000256" key="8">
    <source>
        <dbReference type="SAM" id="Phobius"/>
    </source>
</evidence>
<feature type="transmembrane region" description="Helical" evidence="8">
    <location>
        <begin position="755"/>
        <end position="775"/>
    </location>
</feature>
<dbReference type="OrthoDB" id="303066at2759"/>
<feature type="transmembrane region" description="Helical" evidence="8">
    <location>
        <begin position="375"/>
        <end position="397"/>
    </location>
</feature>
<feature type="transmembrane region" description="Helical" evidence="8">
    <location>
        <begin position="417"/>
        <end position="439"/>
    </location>
</feature>
<protein>
    <submittedName>
        <fullName evidence="13">Uncharacterized protein</fullName>
    </submittedName>
</protein>
<dbReference type="EMBL" id="SPHZ02000005">
    <property type="protein sequence ID" value="KAF0921001.1"/>
    <property type="molecule type" value="Genomic_DNA"/>
</dbReference>
<feature type="compositionally biased region" description="Polar residues" evidence="7">
    <location>
        <begin position="987"/>
        <end position="1001"/>
    </location>
</feature>
<evidence type="ECO:0000313" key="13">
    <source>
        <dbReference type="EMBL" id="KAF0921001.1"/>
    </source>
</evidence>
<feature type="domain" description="Piezo-type mechanosensitive ion channel homolog" evidence="12">
    <location>
        <begin position="471"/>
        <end position="600"/>
    </location>
</feature>
<feature type="transmembrane region" description="Helical" evidence="8">
    <location>
        <begin position="2174"/>
        <end position="2195"/>
    </location>
</feature>
<feature type="transmembrane region" description="Helical" evidence="8">
    <location>
        <begin position="2423"/>
        <end position="2440"/>
    </location>
</feature>
<evidence type="ECO:0000259" key="9">
    <source>
        <dbReference type="Pfam" id="PF12166"/>
    </source>
</evidence>
<dbReference type="Pfam" id="PF12166">
    <property type="entry name" value="Piezo_cap"/>
    <property type="match status" value="1"/>
</dbReference>
<feature type="domain" description="Piezo THU9 and anchor" evidence="11">
    <location>
        <begin position="1959"/>
        <end position="2196"/>
    </location>
</feature>
<comment type="subcellular location">
    <subcellularLocation>
        <location evidence="1">Membrane</location>
        <topology evidence="1">Multi-pass membrane protein</topology>
    </subcellularLocation>
</comment>
<evidence type="ECO:0000256" key="6">
    <source>
        <dbReference type="SAM" id="Coils"/>
    </source>
</evidence>
<organism evidence="13 14">
    <name type="scientific">Oryza meyeriana var. granulata</name>
    <dbReference type="NCBI Taxonomy" id="110450"/>
    <lineage>
        <taxon>Eukaryota</taxon>
        <taxon>Viridiplantae</taxon>
        <taxon>Streptophyta</taxon>
        <taxon>Embryophyta</taxon>
        <taxon>Tracheophyta</taxon>
        <taxon>Spermatophyta</taxon>
        <taxon>Magnoliopsida</taxon>
        <taxon>Liliopsida</taxon>
        <taxon>Poales</taxon>
        <taxon>Poaceae</taxon>
        <taxon>BOP clade</taxon>
        <taxon>Oryzoideae</taxon>
        <taxon>Oryzeae</taxon>
        <taxon>Oryzinae</taxon>
        <taxon>Oryza</taxon>
        <taxon>Oryza meyeriana</taxon>
    </lineage>
</organism>
<dbReference type="GO" id="GO:0050982">
    <property type="term" value="P:detection of mechanical stimulus"/>
    <property type="evidence" value="ECO:0007669"/>
    <property type="project" value="TreeGrafter"/>
</dbReference>
<feature type="transmembrane region" description="Helical" evidence="8">
    <location>
        <begin position="1251"/>
        <end position="1268"/>
    </location>
</feature>
<dbReference type="PANTHER" id="PTHR13167:SF25">
    <property type="entry name" value="PIEZO-TYPE MECHANOSENSITIVE ION CHANNEL COMPONENT"/>
    <property type="match status" value="1"/>
</dbReference>
<dbReference type="GO" id="GO:0008381">
    <property type="term" value="F:mechanosensitive monoatomic ion channel activity"/>
    <property type="evidence" value="ECO:0007669"/>
    <property type="project" value="InterPro"/>
</dbReference>
<dbReference type="InterPro" id="IPR031334">
    <property type="entry name" value="Piezo_cap_dom"/>
</dbReference>
<feature type="compositionally biased region" description="Polar residues" evidence="7">
    <location>
        <begin position="1464"/>
        <end position="1474"/>
    </location>
</feature>
<reference evidence="13 14" key="1">
    <citation type="submission" date="2019-11" db="EMBL/GenBank/DDBJ databases">
        <title>Whole genome sequence of Oryza granulata.</title>
        <authorList>
            <person name="Li W."/>
        </authorList>
    </citation>
    <scope>NUCLEOTIDE SEQUENCE [LARGE SCALE GENOMIC DNA]</scope>
    <source>
        <strain evidence="14">cv. Menghai</strain>
        <tissue evidence="13">Leaf</tissue>
    </source>
</reference>
<feature type="transmembrane region" description="Helical" evidence="8">
    <location>
        <begin position="110"/>
        <end position="130"/>
    </location>
</feature>
<feature type="transmembrane region" description="Helical" evidence="8">
    <location>
        <begin position="2030"/>
        <end position="2049"/>
    </location>
</feature>
<feature type="transmembrane region" description="Helical" evidence="8">
    <location>
        <begin position="56"/>
        <end position="79"/>
    </location>
</feature>
<feature type="transmembrane region" description="Helical" evidence="8">
    <location>
        <begin position="2061"/>
        <end position="2079"/>
    </location>
</feature>
<evidence type="ECO:0000256" key="7">
    <source>
        <dbReference type="SAM" id="MobiDB-lite"/>
    </source>
</evidence>
<feature type="domain" description="Piezo non-specific cation channel cap" evidence="9">
    <location>
        <begin position="2223"/>
        <end position="2504"/>
    </location>
</feature>
<evidence type="ECO:0000256" key="5">
    <source>
        <dbReference type="ARBA" id="ARBA00023136"/>
    </source>
</evidence>
<accession>A0A6G1E8L1</accession>
<feature type="region of interest" description="Disordered" evidence="7">
    <location>
        <begin position="1423"/>
        <end position="1474"/>
    </location>
</feature>
<keyword evidence="5 8" id="KW-0472">Membrane</keyword>
<feature type="transmembrane region" description="Helical" evidence="8">
    <location>
        <begin position="1649"/>
        <end position="1666"/>
    </location>
</feature>
<dbReference type="InterPro" id="IPR027272">
    <property type="entry name" value="Piezo"/>
</dbReference>
<sequence length="2505" mass="287756">MAWRTGGCAGRCLLPLVLLAASLLDWSLISLVNMMIFFAIRFVASRRGFHAWRLYLLLWCTIVYSALSILAQVTFHLIWCIEGEGWIVAHSWWAKLVGFVRNQPGESPSVIYFLVVQLSAAVLALVEVFGSRLYQDSCWLNFSFGIEQIGYHLRVACCFLLPAVQLVVSISHPSWISLPFFVFSCIGVVDWSLTSNFLGLFRWWRLLEIYSVFIILLLYVYQLPVKFPYVVLAFADFIGLFKISLNSEWPEVSSGISLLFYYFMLSSAKQDIQDMDSLMTLENDSLAEELLPSRNVFLVRQSRSGRRHANVLLRGSVFRTFSINFFTYGFPVLLLALSLWSFNFTSICAFGLLAYVGYILYAFPSLFEMHRLNGSLLVFILLWAASTYIFNVAFTFFNKRFQKDMMIWETIGLWHYSIPGLFLLAQFCLGVFVALCNLVNNSVFLYTTTERGASSSDDHLIDEKEDTMVLIVATLAWGLRKLSRAITLMLLFLLVVKPGFIHAVYMCFFLVFLLNHSIKKRLRQILVLFCVVHFSILYILQLDLVSNALERSGSLTMEVLSQLGLSNNSTTKDFMEIGSIVCFCAVHTHGFKMLFALSAVLRHTPCPPVGFTILKAGLNKSVLLSVYNSQNSRNGQADRSTHEKKIASYLSKIGQKFLWVYRSYGTYVAFLTILLTLYLVTPNYISFGYLFFLLVWIIGRQLVEKTKRRLWFPLKVYATVVFIFTYCLSVSPLFAELVSKFVKLHPDLGFDPEALLLKNVWQSLAVLVVMQLYSYERRQNSDKNFGVSDASESGLLGFLRRFLIWHSEKILSVSVFYACLSSISLSGLIYLLGLIMFSILPKVSRIPSKVYLVYTGLLAASEYLFQMLCAPAQMCPGQQFHGLSMFLGLKHYDSGFLGVEYGLRAKVLVIVACTIQYNVFHWLDLMPTSLVHEGKWEEPCQLFISGDSSSSARGNNEENHSSNRFSSLFSKVQGLVGSSSSSSLSSGNTYETSEPVQNETIGSDEGKRYSFAKIWGMPKESHKWDKRRIISLKRERFETQKTTFKCYMKFWMENLFKLRGLEINMIVLLLASFTLLNVISIFYITCLVVCILMNRDLIQKLWPLFIFLFASVLVLEYFALWKEGMPWLHGINDIEVHCRECWKNSRIFFEYCSKCWLGLIADDPRMLISYYVVFIVSSFKLRSDHFSGFSDSDTYHQMMSQWKNALVWRDLSLETKSFWTFLDYIRLYAYCHLLDIVLALIAITGTLEYDVLHLGYLGFALVFFRMRLEILKKKNKIFKYLRMYNFALIVLSLAYQSPYFGQFSSGKCDQIDYIYEIIGFYKYDYGFKITSRSAFVEIVIFLLVSIQSYIFSSGEFDYVSRYLEAEQIGAMVREQEKKALKKTEQLQHLRRSEEQNRERNMQVERMKSEMYNLQSQLNRMNSFTPINNASHSEGLRRRRNTKLYTDNDTPVQDSGIGSPRMENKTGSTDSSQSFEFSVEDAQKNLTDLMFRTPCDTPRSPIRGTSEEFKLTDNARNSLGSTSEITELEENEGKWNPNLLQAQNGRGAVKENPLKSAVQLIGDGVSQVQSFGNQAVTNIVSFLNIDPEEPHSSDHRTEGDIYDMVESQRETHDGQLLRTHSVTSGTAAKSSTNMPIGVIFRYIWYQMRSNYDYVCYCCFVLVFLWNFSLLSMVYLVALFLYALCVNYGPSYLFWVIVLIYTELNILSQYIYQIVIQHCGLNIHIPLLQRLGFPDDKIKASFVVSILPLFLVYISTLLQSSITAKDGEWVPVTEFSFLSARNSVEEKQRMPYNWRDRLKNIHLPVMNLIRMIGRGISRYWMSLTQGAESPPYFVQVTMEVNHWPEDGIQPERIESAINRVLAIAHEERCLANSPSSCHFCSRVRIQSIERSKENSSMALTVLEVVYAAPLECQSAEWYKSLTPAADVEKEIHEAQKAGLFEDVNFPYPVISVIGGGKREIDLYAYYFGADLAVFFLVAMFYQSVLKNKSEFLEVYQLEDQFPKEFVFILMILFFLIVVDRIIYLWSFATGKVIFYLFNLVLFTYSVTEYAWGMELVHRNVGGLVLRAIYLTKSISLALQALQIRYGIPNKSNLYRQFLTSKVTQVNYFGFRLYRALPFLYELRCVLDWSCTTTSLTMYDWLKLEDIYASLFLVKCDAILYRANRQQGEKQTKMTKFCSGICLFFVLICVIWAPMLIYSSGNPTNIANPIIDVSVKIDIKALGGRLTFFKTTACEKIPWKYMRAYDDVDPLDYLGAYNVEDIQLICCQPDASTMWLIPAPVQSRFIQSLEETEMIFGKMELILNWDFLRARPKGKELVKYESPVDHSPSVDDVKQVLNGTTNSFRITDAYPRYFRVTGSGEVRRLEASIDSVSGELLLNNGTSPWWSFYDTNPSDLAGCQGLNGPMAIVVSEETPQGIIGETLSKFSIWSLYITFVLAVARFIRLQCSDLRMRIPYENLPSCDRLLDICEGIYAARAEGELEVEEVLYWTLVNIYRSPHMLLEYTKPD</sequence>
<dbReference type="InterPro" id="IPR056770">
    <property type="entry name" value="Piezo_THU9_anchor"/>
</dbReference>
<feature type="transmembrane region" description="Helical" evidence="8">
    <location>
        <begin position="715"/>
        <end position="735"/>
    </location>
</feature>
<dbReference type="GO" id="GO:0016020">
    <property type="term" value="C:membrane"/>
    <property type="evidence" value="ECO:0007669"/>
    <property type="project" value="UniProtKB-SubCell"/>
</dbReference>
<name>A0A6G1E8L1_9ORYZ</name>
<evidence type="ECO:0000259" key="11">
    <source>
        <dbReference type="Pfam" id="PF24874"/>
    </source>
</evidence>
<feature type="transmembrane region" description="Helical" evidence="8">
    <location>
        <begin position="151"/>
        <end position="168"/>
    </location>
</feature>
<gene>
    <name evidence="13" type="ORF">E2562_037981</name>
</gene>
<feature type="transmembrane region" description="Helical" evidence="8">
    <location>
        <begin position="311"/>
        <end position="334"/>
    </location>
</feature>
<dbReference type="InterPro" id="IPR056768">
    <property type="entry name" value="THU_Piezo"/>
</dbReference>
<feature type="transmembrane region" description="Helical" evidence="8">
    <location>
        <begin position="1227"/>
        <end position="1245"/>
    </location>
</feature>
<feature type="transmembrane region" description="Helical" evidence="8">
    <location>
        <begin position="525"/>
        <end position="545"/>
    </location>
</feature>
<feature type="transmembrane region" description="Helical" evidence="8">
    <location>
        <begin position="1280"/>
        <end position="1297"/>
    </location>
</feature>
<feature type="transmembrane region" description="Helical" evidence="8">
    <location>
        <begin position="1672"/>
        <end position="1696"/>
    </location>
</feature>
<evidence type="ECO:0000256" key="4">
    <source>
        <dbReference type="ARBA" id="ARBA00022989"/>
    </source>
</evidence>
<keyword evidence="14" id="KW-1185">Reference proteome</keyword>